<accession>A0A6A6WQY9</accession>
<name>A0A6A6WQY9_9PLEO</name>
<reference evidence="1" key="1">
    <citation type="journal article" date="2020" name="Stud. Mycol.">
        <title>101 Dothideomycetes genomes: a test case for predicting lifestyles and emergence of pathogens.</title>
        <authorList>
            <person name="Haridas S."/>
            <person name="Albert R."/>
            <person name="Binder M."/>
            <person name="Bloem J."/>
            <person name="Labutti K."/>
            <person name="Salamov A."/>
            <person name="Andreopoulos B."/>
            <person name="Baker S."/>
            <person name="Barry K."/>
            <person name="Bills G."/>
            <person name="Bluhm B."/>
            <person name="Cannon C."/>
            <person name="Castanera R."/>
            <person name="Culley D."/>
            <person name="Daum C."/>
            <person name="Ezra D."/>
            <person name="Gonzalez J."/>
            <person name="Henrissat B."/>
            <person name="Kuo A."/>
            <person name="Liang C."/>
            <person name="Lipzen A."/>
            <person name="Lutzoni F."/>
            <person name="Magnuson J."/>
            <person name="Mondo S."/>
            <person name="Nolan M."/>
            <person name="Ohm R."/>
            <person name="Pangilinan J."/>
            <person name="Park H.-J."/>
            <person name="Ramirez L."/>
            <person name="Alfaro M."/>
            <person name="Sun H."/>
            <person name="Tritt A."/>
            <person name="Yoshinaga Y."/>
            <person name="Zwiers L.-H."/>
            <person name="Turgeon B."/>
            <person name="Goodwin S."/>
            <person name="Spatafora J."/>
            <person name="Crous P."/>
            <person name="Grigoriev I."/>
        </authorList>
    </citation>
    <scope>NUCLEOTIDE SEQUENCE</scope>
    <source>
        <strain evidence="1">CBS 109.77</strain>
    </source>
</reference>
<evidence type="ECO:0000313" key="1">
    <source>
        <dbReference type="EMBL" id="KAF2786331.1"/>
    </source>
</evidence>
<keyword evidence="2" id="KW-1185">Reference proteome</keyword>
<protein>
    <submittedName>
        <fullName evidence="1">Uncharacterized protein</fullName>
    </submittedName>
</protein>
<evidence type="ECO:0000313" key="2">
    <source>
        <dbReference type="Proteomes" id="UP000799757"/>
    </source>
</evidence>
<dbReference type="EMBL" id="MU002489">
    <property type="protein sequence ID" value="KAF2786331.1"/>
    <property type="molecule type" value="Genomic_DNA"/>
</dbReference>
<dbReference type="SUPFAM" id="SSF56112">
    <property type="entry name" value="Protein kinase-like (PK-like)"/>
    <property type="match status" value="1"/>
</dbReference>
<dbReference type="AlphaFoldDB" id="A0A6A6WQY9"/>
<proteinExistence type="predicted"/>
<dbReference type="Gene3D" id="3.90.1200.10">
    <property type="match status" value="1"/>
</dbReference>
<dbReference type="InterPro" id="IPR011009">
    <property type="entry name" value="Kinase-like_dom_sf"/>
</dbReference>
<organism evidence="1 2">
    <name type="scientific">Melanomma pulvis-pyrius CBS 109.77</name>
    <dbReference type="NCBI Taxonomy" id="1314802"/>
    <lineage>
        <taxon>Eukaryota</taxon>
        <taxon>Fungi</taxon>
        <taxon>Dikarya</taxon>
        <taxon>Ascomycota</taxon>
        <taxon>Pezizomycotina</taxon>
        <taxon>Dothideomycetes</taxon>
        <taxon>Pleosporomycetidae</taxon>
        <taxon>Pleosporales</taxon>
        <taxon>Melanommataceae</taxon>
        <taxon>Melanomma</taxon>
    </lineage>
</organism>
<dbReference type="Proteomes" id="UP000799757">
    <property type="component" value="Unassembled WGS sequence"/>
</dbReference>
<dbReference type="PANTHER" id="PTHR21310:SF15">
    <property type="entry name" value="AMINOGLYCOSIDE PHOSPHOTRANSFERASE DOMAIN-CONTAINING PROTEIN"/>
    <property type="match status" value="1"/>
</dbReference>
<dbReference type="OrthoDB" id="2906425at2759"/>
<dbReference type="PANTHER" id="PTHR21310">
    <property type="entry name" value="AMINOGLYCOSIDE PHOSPHOTRANSFERASE-RELATED-RELATED"/>
    <property type="match status" value="1"/>
</dbReference>
<dbReference type="InterPro" id="IPR051678">
    <property type="entry name" value="AGP_Transferase"/>
</dbReference>
<sequence>MNIIDLGNKKYILTEEHFIKSEYYPGELQMNGQPTYPWKWSSHRLQNEAAALELVRKYTSIPVPLAHSCQRDERGAMRLVLQRINGITASEVADQCRKPQGRSHVDGGRCSECEEIVAEKVNTFIEGTVIPELQRLTSSRIGLNDFVLPSPRIEQYDCRDIWAPKQSSVPDNYVLCHGELSRTNIMVNPITLDVICIVDWETAGYFPAELERPLWKLNYAEYMQTFEDTAQLDREVALITE</sequence>
<gene>
    <name evidence="1" type="ORF">K505DRAFT_368323</name>
</gene>